<name>A0ACB7NU25_9PEZI</name>
<keyword evidence="1" id="KW-0378">Hydrolase</keyword>
<accession>A0ACB7NU25</accession>
<proteinExistence type="predicted"/>
<gene>
    <name evidence="1" type="ORF">F5144DRAFT_398234</name>
</gene>
<dbReference type="Proteomes" id="UP000724584">
    <property type="component" value="Unassembled WGS sequence"/>
</dbReference>
<evidence type="ECO:0000313" key="1">
    <source>
        <dbReference type="EMBL" id="KAH6613230.1"/>
    </source>
</evidence>
<sequence length="542" mass="60008">MAADGPGMLYVTMQPHQGLSADQFHEWYNNEHGPTRLRLPHIFTNGLRYRATDDQEPQFLAVYDVTSMAHLETPTYTDLRANRSPREADTIAKVDVNRKFFDLVATQQSPLFLPIEKLTDAEAEGLVLVSVEISLRPGVEDAEQAVIDWYKEEHIPMLSKIPGWLRSRVFRTPSIIEGQASEAKIVTLHEYAKENGLGGAEHKASMNTPWRDDVFAKHIANKGRRTYELFYVFGPAPRELYALSRLPQLAAFSTIDRRISTTPGEKDAAVEAFVTTSNGLTIPYRLEGNPSPRAPTLAFSNSLLTSMHMWDPLVAIIKAARPDLRILRYDTRGRNDVPSPPVPADLEMLSDDLATLLSALRISKLHALVGVSMGGATTLQFAIKYPALLDKFVACDFNVASSDANTAAWKDRIAVAEGPDGGIRKLAGQTVERWFHPHTMIQKKDVANWMTDMVAANSVQGFRYSCQALWDYNMRDEMKGIEVPGLLVVGDGDGKGALVKAMEGFRGSLGRDGADLKVVPQSGHLPMSESPAEFWDAIATFL</sequence>
<keyword evidence="2" id="KW-1185">Reference proteome</keyword>
<organism evidence="1 2">
    <name type="scientific">Chaetomium tenue</name>
    <dbReference type="NCBI Taxonomy" id="1854479"/>
    <lineage>
        <taxon>Eukaryota</taxon>
        <taxon>Fungi</taxon>
        <taxon>Dikarya</taxon>
        <taxon>Ascomycota</taxon>
        <taxon>Pezizomycotina</taxon>
        <taxon>Sordariomycetes</taxon>
        <taxon>Sordariomycetidae</taxon>
        <taxon>Sordariales</taxon>
        <taxon>Chaetomiaceae</taxon>
        <taxon>Chaetomium</taxon>
    </lineage>
</organism>
<dbReference type="EMBL" id="JAGIZQ010000008">
    <property type="protein sequence ID" value="KAH6613230.1"/>
    <property type="molecule type" value="Genomic_DNA"/>
</dbReference>
<comment type="caution">
    <text evidence="1">The sequence shown here is derived from an EMBL/GenBank/DDBJ whole genome shotgun (WGS) entry which is preliminary data.</text>
</comment>
<protein>
    <submittedName>
        <fullName evidence="1">Alpha/Beta hydrolase protein</fullName>
    </submittedName>
</protein>
<evidence type="ECO:0000313" key="2">
    <source>
        <dbReference type="Proteomes" id="UP000724584"/>
    </source>
</evidence>
<reference evidence="1 2" key="1">
    <citation type="journal article" date="2021" name="Nat. Commun.">
        <title>Genetic determinants of endophytism in the Arabidopsis root mycobiome.</title>
        <authorList>
            <person name="Mesny F."/>
            <person name="Miyauchi S."/>
            <person name="Thiergart T."/>
            <person name="Pickel B."/>
            <person name="Atanasova L."/>
            <person name="Karlsson M."/>
            <person name="Huettel B."/>
            <person name="Barry K.W."/>
            <person name="Haridas S."/>
            <person name="Chen C."/>
            <person name="Bauer D."/>
            <person name="Andreopoulos W."/>
            <person name="Pangilinan J."/>
            <person name="LaButti K."/>
            <person name="Riley R."/>
            <person name="Lipzen A."/>
            <person name="Clum A."/>
            <person name="Drula E."/>
            <person name="Henrissat B."/>
            <person name="Kohler A."/>
            <person name="Grigoriev I.V."/>
            <person name="Martin F.M."/>
            <person name="Hacquard S."/>
        </authorList>
    </citation>
    <scope>NUCLEOTIDE SEQUENCE [LARGE SCALE GENOMIC DNA]</scope>
    <source>
        <strain evidence="1 2">MPI-SDFR-AT-0079</strain>
    </source>
</reference>